<dbReference type="InterPro" id="IPR029063">
    <property type="entry name" value="SAM-dependent_MTases_sf"/>
</dbReference>
<name>A0A2U1E4H4_9FIRM</name>
<evidence type="ECO:0000259" key="6">
    <source>
        <dbReference type="PROSITE" id="PS51686"/>
    </source>
</evidence>
<dbReference type="InterPro" id="IPR023267">
    <property type="entry name" value="RCMT"/>
</dbReference>
<feature type="active site" description="Nucleophile" evidence="5">
    <location>
        <position position="374"/>
    </location>
</feature>
<dbReference type="SUPFAM" id="SSF48013">
    <property type="entry name" value="NusB-like"/>
    <property type="match status" value="1"/>
</dbReference>
<dbReference type="InterPro" id="IPR035926">
    <property type="entry name" value="NusB-like_sf"/>
</dbReference>
<dbReference type="PROSITE" id="PS51686">
    <property type="entry name" value="SAM_MT_RSMB_NOP"/>
    <property type="match status" value="1"/>
</dbReference>
<dbReference type="RefSeq" id="WP_116480019.1">
    <property type="nucleotide sequence ID" value="NZ_JBKYKF010000001.1"/>
</dbReference>
<dbReference type="Proteomes" id="UP000245793">
    <property type="component" value="Unassembled WGS sequence"/>
</dbReference>
<evidence type="ECO:0000256" key="5">
    <source>
        <dbReference type="PROSITE-ProRule" id="PRU01023"/>
    </source>
</evidence>
<comment type="caution">
    <text evidence="5">Lacks conserved residue(s) required for the propagation of feature annotation.</text>
</comment>
<evidence type="ECO:0000256" key="2">
    <source>
        <dbReference type="ARBA" id="ARBA00022679"/>
    </source>
</evidence>
<dbReference type="Gene3D" id="3.40.50.150">
    <property type="entry name" value="Vaccinia Virus protein VP39"/>
    <property type="match status" value="1"/>
</dbReference>
<dbReference type="PRINTS" id="PR02008">
    <property type="entry name" value="RCMTFAMILY"/>
</dbReference>
<dbReference type="PANTHER" id="PTHR22807:SF30">
    <property type="entry name" value="28S RRNA (CYTOSINE(4447)-C(5))-METHYLTRANSFERASE-RELATED"/>
    <property type="match status" value="1"/>
</dbReference>
<protein>
    <submittedName>
        <fullName evidence="7">16S rRNA (Cytosine967-C5)-methyltransferase</fullName>
    </submittedName>
</protein>
<dbReference type="CDD" id="cd02440">
    <property type="entry name" value="AdoMet_MTases"/>
    <property type="match status" value="1"/>
</dbReference>
<evidence type="ECO:0000256" key="1">
    <source>
        <dbReference type="ARBA" id="ARBA00022603"/>
    </source>
</evidence>
<dbReference type="PANTHER" id="PTHR22807">
    <property type="entry name" value="NOP2 YEAST -RELATED NOL1/NOP2/FMU SUN DOMAIN-CONTAINING"/>
    <property type="match status" value="1"/>
</dbReference>
<sequence length="419" mass="48139">MAKIIKKETPTNDREIIYNVLYDSIINGRFSNDALRRVKSEHMPFITDTVYGVIERKITLQYILDSFSKMKKNKIQDEVRILIYIGIYHLLYTNTKSYAAIYEVVEMVKKKTNKGAASFANGILRSVQREKNKILKDIENSDFSIKYSVSEEFIKLLRVNLSDEEIESFLKHSFESPLVHVYVRRNEEDILKTLDENAMNYTKKDDFIFIKNFNRNALKPFFEKGDVAILDYSTSFIRKAFSNEKTKNIKTAIDLCAAPGGKTLLVSDALGSPKIVSEDINDTRVNLLLRNINTWGLSNVVAKLSDATEYEGGTYDLVVADVPCSGSGVIRRRPELKYKIDKSSIDELNVTQKKILSNAKNYVKDNGYIIYSTCSILNQENEDVLKYAEHELGMEVLWHETFMLNEEHEGFFASLLKVR</sequence>
<keyword evidence="3 5" id="KW-0949">S-adenosyl-L-methionine</keyword>
<gene>
    <name evidence="7" type="ORF">C7381_10495</name>
</gene>
<organism evidence="7 8">
    <name type="scientific">Ezakiella coagulans</name>
    <dbReference type="NCBI Taxonomy" id="46507"/>
    <lineage>
        <taxon>Bacteria</taxon>
        <taxon>Bacillati</taxon>
        <taxon>Bacillota</taxon>
        <taxon>Tissierellia</taxon>
        <taxon>Ezakiella</taxon>
    </lineage>
</organism>
<dbReference type="GO" id="GO:0003723">
    <property type="term" value="F:RNA binding"/>
    <property type="evidence" value="ECO:0007669"/>
    <property type="project" value="UniProtKB-UniRule"/>
</dbReference>
<dbReference type="InterPro" id="IPR006027">
    <property type="entry name" value="NusB_RsmB_TIM44"/>
</dbReference>
<dbReference type="GO" id="GO:0006355">
    <property type="term" value="P:regulation of DNA-templated transcription"/>
    <property type="evidence" value="ECO:0007669"/>
    <property type="project" value="InterPro"/>
</dbReference>
<feature type="binding site" evidence="5">
    <location>
        <position position="321"/>
    </location>
    <ligand>
        <name>S-adenosyl-L-methionine</name>
        <dbReference type="ChEBI" id="CHEBI:59789"/>
    </ligand>
</feature>
<comment type="caution">
    <text evidence="7">The sequence shown here is derived from an EMBL/GenBank/DDBJ whole genome shotgun (WGS) entry which is preliminary data.</text>
</comment>
<dbReference type="Pfam" id="PF01029">
    <property type="entry name" value="NusB"/>
    <property type="match status" value="1"/>
</dbReference>
<keyword evidence="2 5" id="KW-0808">Transferase</keyword>
<dbReference type="InterPro" id="IPR001678">
    <property type="entry name" value="MeTrfase_RsmB-F_NOP2_dom"/>
</dbReference>
<dbReference type="InterPro" id="IPR049560">
    <property type="entry name" value="MeTrfase_RsmB-F_NOP2_cat"/>
</dbReference>
<dbReference type="AlphaFoldDB" id="A0A2U1E4H4"/>
<accession>A0A2U1E4H4</accession>
<feature type="binding site" evidence="5">
    <location>
        <begin position="256"/>
        <end position="262"/>
    </location>
    <ligand>
        <name>S-adenosyl-L-methionine</name>
        <dbReference type="ChEBI" id="CHEBI:59789"/>
    </ligand>
</feature>
<keyword evidence="4 5" id="KW-0694">RNA-binding</keyword>
<feature type="binding site" evidence="5">
    <location>
        <position position="279"/>
    </location>
    <ligand>
        <name>S-adenosyl-L-methionine</name>
        <dbReference type="ChEBI" id="CHEBI:59789"/>
    </ligand>
</feature>
<dbReference type="GO" id="GO:0008173">
    <property type="term" value="F:RNA methyltransferase activity"/>
    <property type="evidence" value="ECO:0007669"/>
    <property type="project" value="InterPro"/>
</dbReference>
<dbReference type="Pfam" id="PF01189">
    <property type="entry name" value="Methyltr_RsmB-F"/>
    <property type="match status" value="1"/>
</dbReference>
<dbReference type="Gene3D" id="1.10.940.10">
    <property type="entry name" value="NusB-like"/>
    <property type="match status" value="1"/>
</dbReference>
<dbReference type="EMBL" id="QEKV01000004">
    <property type="protein sequence ID" value="PVY94589.1"/>
    <property type="molecule type" value="Genomic_DNA"/>
</dbReference>
<dbReference type="GO" id="GO:0001510">
    <property type="term" value="P:RNA methylation"/>
    <property type="evidence" value="ECO:0007669"/>
    <property type="project" value="InterPro"/>
</dbReference>
<proteinExistence type="inferred from homology"/>
<evidence type="ECO:0000313" key="8">
    <source>
        <dbReference type="Proteomes" id="UP000245793"/>
    </source>
</evidence>
<keyword evidence="8" id="KW-1185">Reference proteome</keyword>
<dbReference type="SUPFAM" id="SSF53335">
    <property type="entry name" value="S-adenosyl-L-methionine-dependent methyltransferases"/>
    <property type="match status" value="1"/>
</dbReference>
<keyword evidence="1 5" id="KW-0489">Methyltransferase</keyword>
<feature type="domain" description="SAM-dependent MTase RsmB/NOP-type" evidence="6">
    <location>
        <begin position="145"/>
        <end position="419"/>
    </location>
</feature>
<evidence type="ECO:0000256" key="4">
    <source>
        <dbReference type="ARBA" id="ARBA00022884"/>
    </source>
</evidence>
<evidence type="ECO:0000256" key="3">
    <source>
        <dbReference type="ARBA" id="ARBA00022691"/>
    </source>
</evidence>
<reference evidence="7 8" key="1">
    <citation type="submission" date="2018-04" db="EMBL/GenBank/DDBJ databases">
        <title>Genomic Encyclopedia of Type Strains, Phase IV (KMG-IV): sequencing the most valuable type-strain genomes for metagenomic binning, comparative biology and taxonomic classification.</title>
        <authorList>
            <person name="Goeker M."/>
        </authorList>
    </citation>
    <scope>NUCLEOTIDE SEQUENCE [LARGE SCALE GENOMIC DNA]</scope>
    <source>
        <strain evidence="7 8">DSM 20705</strain>
    </source>
</reference>
<comment type="similarity">
    <text evidence="5">Belongs to the class I-like SAM-binding methyltransferase superfamily. RsmB/NOP family.</text>
</comment>
<evidence type="ECO:0000313" key="7">
    <source>
        <dbReference type="EMBL" id="PVY94589.1"/>
    </source>
</evidence>